<proteinExistence type="predicted"/>
<name>A0A1T4YWM9_9ACTN</name>
<dbReference type="GO" id="GO:0000976">
    <property type="term" value="F:transcription cis-regulatory region binding"/>
    <property type="evidence" value="ECO:0007669"/>
    <property type="project" value="TreeGrafter"/>
</dbReference>
<gene>
    <name evidence="6" type="ORF">SAMN06295964_1221</name>
</gene>
<dbReference type="InterPro" id="IPR050109">
    <property type="entry name" value="HTH-type_TetR-like_transc_reg"/>
</dbReference>
<dbReference type="STRING" id="1736691.SAMN06295964_1221"/>
<keyword evidence="3" id="KW-0804">Transcription</keyword>
<dbReference type="PANTHER" id="PTHR30055">
    <property type="entry name" value="HTH-TYPE TRANSCRIPTIONAL REGULATOR RUTR"/>
    <property type="match status" value="1"/>
</dbReference>
<sequence>MSSTSEGTRRRAGRKRDPRVEPLVLSAALEIYALQGWRGLTFDAVARAAKIGKPAIYRRWESRELLLVSAFNRTNFPTARDMGSLEADVRDYHAQWLDWYAAPFLPQAGNRILVDCTSNDELDRLYREMVIGPRTRAARQVTRRAIARGELDPRTSPATLPDLILGGMFMHWVFAPDREEPAFAASFEKESAALVEVILQGLRHGSGEPAEEESDA</sequence>
<dbReference type="Gene3D" id="1.10.10.60">
    <property type="entry name" value="Homeodomain-like"/>
    <property type="match status" value="1"/>
</dbReference>
<accession>A0A1T4YWM9</accession>
<dbReference type="PANTHER" id="PTHR30055:SF148">
    <property type="entry name" value="TETR-FAMILY TRANSCRIPTIONAL REGULATOR"/>
    <property type="match status" value="1"/>
</dbReference>
<dbReference type="PRINTS" id="PR00455">
    <property type="entry name" value="HTHTETR"/>
</dbReference>
<dbReference type="Pfam" id="PF16859">
    <property type="entry name" value="TetR_C_11"/>
    <property type="match status" value="1"/>
</dbReference>
<organism evidence="6 7">
    <name type="scientific">Aeromicrobium choanae</name>
    <dbReference type="NCBI Taxonomy" id="1736691"/>
    <lineage>
        <taxon>Bacteria</taxon>
        <taxon>Bacillati</taxon>
        <taxon>Actinomycetota</taxon>
        <taxon>Actinomycetes</taxon>
        <taxon>Propionibacteriales</taxon>
        <taxon>Nocardioidaceae</taxon>
        <taxon>Aeromicrobium</taxon>
    </lineage>
</organism>
<feature type="domain" description="HTH tetR-type" evidence="5">
    <location>
        <begin position="18"/>
        <end position="78"/>
    </location>
</feature>
<keyword evidence="7" id="KW-1185">Reference proteome</keyword>
<evidence type="ECO:0000259" key="5">
    <source>
        <dbReference type="PROSITE" id="PS50977"/>
    </source>
</evidence>
<evidence type="ECO:0000256" key="4">
    <source>
        <dbReference type="PROSITE-ProRule" id="PRU00335"/>
    </source>
</evidence>
<dbReference type="EMBL" id="LT796768">
    <property type="protein sequence ID" value="SKB06194.1"/>
    <property type="molecule type" value="Genomic_DNA"/>
</dbReference>
<dbReference type="Proteomes" id="UP000191040">
    <property type="component" value="Chromosome I"/>
</dbReference>
<protein>
    <submittedName>
        <fullName evidence="6">Transcriptional regulator, TetR family</fullName>
    </submittedName>
</protein>
<dbReference type="AlphaFoldDB" id="A0A1T4YWM9"/>
<dbReference type="GO" id="GO:0003700">
    <property type="term" value="F:DNA-binding transcription factor activity"/>
    <property type="evidence" value="ECO:0007669"/>
    <property type="project" value="TreeGrafter"/>
</dbReference>
<dbReference type="Gene3D" id="1.10.357.10">
    <property type="entry name" value="Tetracycline Repressor, domain 2"/>
    <property type="match status" value="1"/>
</dbReference>
<dbReference type="InterPro" id="IPR011075">
    <property type="entry name" value="TetR_C"/>
</dbReference>
<dbReference type="InterPro" id="IPR001647">
    <property type="entry name" value="HTH_TetR"/>
</dbReference>
<feature type="DNA-binding region" description="H-T-H motif" evidence="4">
    <location>
        <begin position="41"/>
        <end position="60"/>
    </location>
</feature>
<dbReference type="Pfam" id="PF00440">
    <property type="entry name" value="TetR_N"/>
    <property type="match status" value="1"/>
</dbReference>
<dbReference type="PROSITE" id="PS50977">
    <property type="entry name" value="HTH_TETR_2"/>
    <property type="match status" value="1"/>
</dbReference>
<dbReference type="OrthoDB" id="9796019at2"/>
<dbReference type="InterPro" id="IPR036271">
    <property type="entry name" value="Tet_transcr_reg_TetR-rel_C_sf"/>
</dbReference>
<dbReference type="SUPFAM" id="SSF46689">
    <property type="entry name" value="Homeodomain-like"/>
    <property type="match status" value="1"/>
</dbReference>
<evidence type="ECO:0000256" key="1">
    <source>
        <dbReference type="ARBA" id="ARBA00023015"/>
    </source>
</evidence>
<keyword evidence="1" id="KW-0805">Transcription regulation</keyword>
<dbReference type="InterPro" id="IPR009057">
    <property type="entry name" value="Homeodomain-like_sf"/>
</dbReference>
<evidence type="ECO:0000256" key="2">
    <source>
        <dbReference type="ARBA" id="ARBA00023125"/>
    </source>
</evidence>
<evidence type="ECO:0000256" key="3">
    <source>
        <dbReference type="ARBA" id="ARBA00023163"/>
    </source>
</evidence>
<keyword evidence="2 4" id="KW-0238">DNA-binding</keyword>
<dbReference type="SUPFAM" id="SSF48498">
    <property type="entry name" value="Tetracyclin repressor-like, C-terminal domain"/>
    <property type="match status" value="1"/>
</dbReference>
<dbReference type="RefSeq" id="WP_078699323.1">
    <property type="nucleotide sequence ID" value="NZ_LT796768.1"/>
</dbReference>
<evidence type="ECO:0000313" key="6">
    <source>
        <dbReference type="EMBL" id="SKB06194.1"/>
    </source>
</evidence>
<evidence type="ECO:0000313" key="7">
    <source>
        <dbReference type="Proteomes" id="UP000191040"/>
    </source>
</evidence>
<reference evidence="7" key="1">
    <citation type="submission" date="2017-02" db="EMBL/GenBank/DDBJ databases">
        <authorList>
            <person name="Varghese N."/>
            <person name="Submissions S."/>
        </authorList>
    </citation>
    <scope>NUCLEOTIDE SEQUENCE [LARGE SCALE GENOMIC DNA]</scope>
    <source>
        <strain evidence="7">9H-4</strain>
    </source>
</reference>